<dbReference type="AlphaFoldDB" id="A0A0N5CZI0"/>
<keyword evidence="1" id="KW-0343">GTPase activation</keyword>
<reference evidence="6" key="1">
    <citation type="submission" date="2017-02" db="UniProtKB">
        <authorList>
            <consortium name="WormBaseParasite"/>
        </authorList>
    </citation>
    <scope>IDENTIFICATION</scope>
</reference>
<evidence type="ECO:0000256" key="1">
    <source>
        <dbReference type="ARBA" id="ARBA00022468"/>
    </source>
</evidence>
<dbReference type="InterPro" id="IPR035969">
    <property type="entry name" value="Rab-GAP_TBC_sf"/>
</dbReference>
<reference evidence="4 5" key="2">
    <citation type="submission" date="2018-11" db="EMBL/GenBank/DDBJ databases">
        <authorList>
            <consortium name="Pathogen Informatics"/>
        </authorList>
    </citation>
    <scope>NUCLEOTIDE SEQUENCE [LARGE SCALE GENOMIC DNA]</scope>
</reference>
<keyword evidence="2" id="KW-0812">Transmembrane</keyword>
<dbReference type="Proteomes" id="UP000276776">
    <property type="component" value="Unassembled WGS sequence"/>
</dbReference>
<dbReference type="STRING" id="103827.A0A0N5CZI0"/>
<proteinExistence type="predicted"/>
<sequence>MRFQLNGSDTSVLRNAVSRTLQVKCNRMRVFIDDNRDSLHLHVGQLRQFATSTGGLVLDDIRAVIWPVLASSLVRDSFNDHDTSSTISDSEFESAHSNFACDEDRGSSVELVTDASFCMVFQLSCPSLNDLQSHKEWRQVEMDVNRTLARFPPDMSTEQRCSLQKDLTPLIVKILWQSPRFHYYQGFHDVCLTLLLVLGAEKAEHVGTLLAHNGIFRSYLRKKLEDTVLRDLDLMHVLFWKVDKELEKVIRTVEVGSLFALSWPLTWFSHALHHLHQIVLCFDFFFATHALSPIFLTSAVVLWRSNAVLSCSQDMASIHHLLNDMPKDIPLQALINDAQDLFRMYPPTILRGPLMADYRRFVNIHRMRKPLLPKTSLRAWLVAGTATAAIYILSKYMFITSPY</sequence>
<evidence type="ECO:0000313" key="4">
    <source>
        <dbReference type="EMBL" id="VDN03182.1"/>
    </source>
</evidence>
<feature type="domain" description="Rab-GAP TBC" evidence="3">
    <location>
        <begin position="56"/>
        <end position="289"/>
    </location>
</feature>
<dbReference type="EMBL" id="UYYF01004371">
    <property type="protein sequence ID" value="VDN03182.1"/>
    <property type="molecule type" value="Genomic_DNA"/>
</dbReference>
<evidence type="ECO:0000313" key="5">
    <source>
        <dbReference type="Proteomes" id="UP000276776"/>
    </source>
</evidence>
<dbReference type="Gene3D" id="1.10.472.80">
    <property type="entry name" value="Ypt/Rab-GAP domain of gyp1p, domain 3"/>
    <property type="match status" value="1"/>
</dbReference>
<name>A0A0N5CZI0_THECL</name>
<gene>
    <name evidence="4" type="ORF">TCLT_LOCUS5889</name>
</gene>
<protein>
    <submittedName>
        <fullName evidence="6">Rab-GAP TBC domain-containing protein</fullName>
    </submittedName>
</protein>
<dbReference type="InterPro" id="IPR045913">
    <property type="entry name" value="TBC20/Gyp8-like"/>
</dbReference>
<keyword evidence="2" id="KW-0472">Membrane</keyword>
<evidence type="ECO:0000313" key="6">
    <source>
        <dbReference type="WBParaSite" id="TCLT_0000590001-mRNA-1"/>
    </source>
</evidence>
<dbReference type="Gene3D" id="1.10.8.1310">
    <property type="match status" value="1"/>
</dbReference>
<evidence type="ECO:0000259" key="3">
    <source>
        <dbReference type="PROSITE" id="PS50086"/>
    </source>
</evidence>
<dbReference type="SUPFAM" id="SSF47923">
    <property type="entry name" value="Ypt/Rab-GAP domain of gyp1p"/>
    <property type="match status" value="2"/>
</dbReference>
<dbReference type="GO" id="GO:0005096">
    <property type="term" value="F:GTPase activator activity"/>
    <property type="evidence" value="ECO:0007669"/>
    <property type="project" value="UniProtKB-KW"/>
</dbReference>
<dbReference type="InterPro" id="IPR000195">
    <property type="entry name" value="Rab-GAP-TBC_dom"/>
</dbReference>
<dbReference type="OMA" id="CEREMPF"/>
<dbReference type="GO" id="GO:0005789">
    <property type="term" value="C:endoplasmic reticulum membrane"/>
    <property type="evidence" value="ECO:0007669"/>
    <property type="project" value="TreeGrafter"/>
</dbReference>
<dbReference type="WBParaSite" id="TCLT_0000590001-mRNA-1">
    <property type="protein sequence ID" value="TCLT_0000590001-mRNA-1"/>
    <property type="gene ID" value="TCLT_0000590001"/>
</dbReference>
<feature type="transmembrane region" description="Helical" evidence="2">
    <location>
        <begin position="377"/>
        <end position="399"/>
    </location>
</feature>
<dbReference type="Pfam" id="PF00566">
    <property type="entry name" value="RabGAP-TBC"/>
    <property type="match status" value="1"/>
</dbReference>
<dbReference type="GO" id="GO:0006888">
    <property type="term" value="P:endoplasmic reticulum to Golgi vesicle-mediated transport"/>
    <property type="evidence" value="ECO:0007669"/>
    <property type="project" value="TreeGrafter"/>
</dbReference>
<accession>A0A0N5CZI0</accession>
<evidence type="ECO:0000256" key="2">
    <source>
        <dbReference type="SAM" id="Phobius"/>
    </source>
</evidence>
<dbReference type="PANTHER" id="PTHR20913:SF7">
    <property type="entry name" value="RE60063P"/>
    <property type="match status" value="1"/>
</dbReference>
<keyword evidence="2" id="KW-1133">Transmembrane helix</keyword>
<dbReference type="OrthoDB" id="206700at2759"/>
<dbReference type="PANTHER" id="PTHR20913">
    <property type="entry name" value="TBC1 DOMAIN FAMILY MEMBER 20/GTPASE"/>
    <property type="match status" value="1"/>
</dbReference>
<organism evidence="6">
    <name type="scientific">Thelazia callipaeda</name>
    <name type="common">Oriental eyeworm</name>
    <name type="synonym">Parasitic nematode</name>
    <dbReference type="NCBI Taxonomy" id="103827"/>
    <lineage>
        <taxon>Eukaryota</taxon>
        <taxon>Metazoa</taxon>
        <taxon>Ecdysozoa</taxon>
        <taxon>Nematoda</taxon>
        <taxon>Chromadorea</taxon>
        <taxon>Rhabditida</taxon>
        <taxon>Spirurina</taxon>
        <taxon>Spiruromorpha</taxon>
        <taxon>Thelazioidea</taxon>
        <taxon>Thelaziidae</taxon>
        <taxon>Thelazia</taxon>
    </lineage>
</organism>
<dbReference type="PROSITE" id="PS50086">
    <property type="entry name" value="TBC_RABGAP"/>
    <property type="match status" value="1"/>
</dbReference>
<keyword evidence="5" id="KW-1185">Reference proteome</keyword>